<evidence type="ECO:0000313" key="1">
    <source>
        <dbReference type="EMBL" id="PUU82907.1"/>
    </source>
</evidence>
<evidence type="ECO:0000313" key="2">
    <source>
        <dbReference type="Proteomes" id="UP000244722"/>
    </source>
</evidence>
<proteinExistence type="predicted"/>
<protein>
    <submittedName>
        <fullName evidence="1">Uncharacterized protein</fullName>
    </submittedName>
</protein>
<dbReference type="Proteomes" id="UP000244722">
    <property type="component" value="Unassembled WGS sequence"/>
</dbReference>
<comment type="caution">
    <text evidence="1">The sequence shown here is derived from an EMBL/GenBank/DDBJ whole genome shotgun (WGS) entry which is preliminary data.</text>
</comment>
<reference evidence="1 2" key="1">
    <citation type="submission" date="2017-04" db="EMBL/GenBank/DDBJ databases">
        <title>Draft genome sequence of Tuber borchii Vittad., a whitish edible truffle.</title>
        <authorList>
            <consortium name="DOE Joint Genome Institute"/>
            <person name="Murat C."/>
            <person name="Kuo A."/>
            <person name="Barry K.W."/>
            <person name="Clum A."/>
            <person name="Dockter R.B."/>
            <person name="Fauchery L."/>
            <person name="Iotti M."/>
            <person name="Kohler A."/>
            <person name="Labutti K."/>
            <person name="Lindquist E.A."/>
            <person name="Lipzen A."/>
            <person name="Ohm R.A."/>
            <person name="Wang M."/>
            <person name="Grigoriev I.V."/>
            <person name="Zambonelli A."/>
            <person name="Martin F.M."/>
        </authorList>
    </citation>
    <scope>NUCLEOTIDE SEQUENCE [LARGE SCALE GENOMIC DNA]</scope>
    <source>
        <strain evidence="1 2">Tbo3840</strain>
    </source>
</reference>
<gene>
    <name evidence="1" type="ORF">B9Z19DRAFT_1120013</name>
</gene>
<dbReference type="EMBL" id="NESQ01000020">
    <property type="protein sequence ID" value="PUU82907.1"/>
    <property type="molecule type" value="Genomic_DNA"/>
</dbReference>
<dbReference type="AlphaFoldDB" id="A0A2T7A586"/>
<organism evidence="1 2">
    <name type="scientific">Tuber borchii</name>
    <name type="common">White truffle</name>
    <dbReference type="NCBI Taxonomy" id="42251"/>
    <lineage>
        <taxon>Eukaryota</taxon>
        <taxon>Fungi</taxon>
        <taxon>Dikarya</taxon>
        <taxon>Ascomycota</taxon>
        <taxon>Pezizomycotina</taxon>
        <taxon>Pezizomycetes</taxon>
        <taxon>Pezizales</taxon>
        <taxon>Tuberaceae</taxon>
        <taxon>Tuber</taxon>
    </lineage>
</organism>
<keyword evidence="2" id="KW-1185">Reference proteome</keyword>
<name>A0A2T7A586_TUBBO</name>
<accession>A0A2T7A586</accession>
<sequence>MRAEGQGLREGGDYGGDIRIMLKKNKDLKVRDILVLRRKDGVPADAVILKTIPNGANQAEEAGVVIPLRGPLTQPLQSSSLALLNVAASAPSKDVRPLFVLAISISGDRVFFDDIVG</sequence>